<evidence type="ECO:0000313" key="9">
    <source>
        <dbReference type="EMBL" id="KVI06363.1"/>
    </source>
</evidence>
<feature type="coiled-coil region" evidence="5">
    <location>
        <begin position="371"/>
        <end position="444"/>
    </location>
</feature>
<keyword evidence="5" id="KW-0175">Coiled coil</keyword>
<evidence type="ECO:0000256" key="3">
    <source>
        <dbReference type="ARBA" id="ARBA00022989"/>
    </source>
</evidence>
<keyword evidence="3 7" id="KW-1133">Transmembrane helix</keyword>
<dbReference type="PANTHER" id="PTHR31448:SF9">
    <property type="entry name" value="MYOSIN-BINDING PROTEIN 6-RELATED"/>
    <property type="match status" value="1"/>
</dbReference>
<dbReference type="GO" id="GO:0080115">
    <property type="term" value="F:myosin XI tail binding"/>
    <property type="evidence" value="ECO:0007669"/>
    <property type="project" value="UniProtKB-ARBA"/>
</dbReference>
<feature type="compositionally biased region" description="Basic and acidic residues" evidence="6">
    <location>
        <begin position="480"/>
        <end position="571"/>
    </location>
</feature>
<feature type="transmembrane region" description="Helical" evidence="7">
    <location>
        <begin position="21"/>
        <end position="45"/>
    </location>
</feature>
<dbReference type="PROSITE" id="PS51775">
    <property type="entry name" value="GTD_BINDING"/>
    <property type="match status" value="1"/>
</dbReference>
<feature type="region of interest" description="Disordered" evidence="6">
    <location>
        <begin position="462"/>
        <end position="576"/>
    </location>
</feature>
<keyword evidence="10" id="KW-1185">Reference proteome</keyword>
<evidence type="ECO:0000256" key="4">
    <source>
        <dbReference type="ARBA" id="ARBA00023136"/>
    </source>
</evidence>
<gene>
    <name evidence="9" type="ORF">Ccrd_015282</name>
</gene>
<accession>A0A124SGH0</accession>
<dbReference type="Pfam" id="PF04576">
    <property type="entry name" value="Zein-binding"/>
    <property type="match status" value="1"/>
</dbReference>
<dbReference type="InterPro" id="IPR039306">
    <property type="entry name" value="MYOB"/>
</dbReference>
<evidence type="ECO:0000256" key="7">
    <source>
        <dbReference type="SAM" id="Phobius"/>
    </source>
</evidence>
<dbReference type="STRING" id="59895.A0A124SGH0"/>
<dbReference type="PANTHER" id="PTHR31448">
    <property type="entry name" value="MYOSIN-BINDING PROTEIN 2"/>
    <property type="match status" value="1"/>
</dbReference>
<sequence length="689" mass="78303">MASSKRSFKMFVVEELGGFPHFLLWAFLEWILIASLYIDGFLAFISSTFATIFELEPPCVLCTRVDHALVGKDPHTYYNNSICECHKKDISSLAYCHVHRKLSDIQTMCEGCLLSFATEKESDTSTNKSILGSWQNDNNLFMKDDRKTILKTTANDYNDSMLDVNKCSCCGELLKTRAASKGFARSFSNLRALGATSSPRAQAAASSPRAISSTFSPRMCFTPTSWRTEDSRYTELKFVSDTEPDMPEYDFGFSTDSKKDMKSATMQLLPDSEDMNDESCKTPNLIKSNKFFGIPLNESTTVSPRWANKTPKKASSLEKFDTSLEINDESPGDGDSSSLQCLKKQARIDRKNLVTLTMELEEERSAAAVAANNAMAMITRLQAEKAAVQMEALQYQRMMEEQAEYDQEAIQILQDLVAKRDEHMKAMESELESYRERYGELRKVGSDQCEADADEYYQEWRSQSLSSFGEKSESGTPLGRDYDDSGSHYVDPRSPLERDYVDPGSPLEKDYADTMSPLERDHDESGSPLGSDHDHDEPKSPLKRDHEESESPSRRNHDEDGESHSGRSIENEERDTYEESLFDFENEKYQLYSMLKNLENHIQSFDDDDEWDEEDKDIVQENRATLKREVSLIRERLRALEADSGFLKHTAMTLQKGETGTKLLTEIAQHLRKLRRLEDINTTDSSTTA</sequence>
<dbReference type="OMA" id="YNESICN"/>
<organism evidence="9 10">
    <name type="scientific">Cynara cardunculus var. scolymus</name>
    <name type="common">Globe artichoke</name>
    <name type="synonym">Cynara scolymus</name>
    <dbReference type="NCBI Taxonomy" id="59895"/>
    <lineage>
        <taxon>Eukaryota</taxon>
        <taxon>Viridiplantae</taxon>
        <taxon>Streptophyta</taxon>
        <taxon>Embryophyta</taxon>
        <taxon>Tracheophyta</taxon>
        <taxon>Spermatophyta</taxon>
        <taxon>Magnoliopsida</taxon>
        <taxon>eudicotyledons</taxon>
        <taxon>Gunneridae</taxon>
        <taxon>Pentapetalae</taxon>
        <taxon>asterids</taxon>
        <taxon>campanulids</taxon>
        <taxon>Asterales</taxon>
        <taxon>Asteraceae</taxon>
        <taxon>Carduoideae</taxon>
        <taxon>Cardueae</taxon>
        <taxon>Carduinae</taxon>
        <taxon>Cynara</taxon>
    </lineage>
</organism>
<feature type="domain" description="GTD-binding" evidence="8">
    <location>
        <begin position="337"/>
        <end position="435"/>
    </location>
</feature>
<dbReference type="InterPro" id="IPR007656">
    <property type="entry name" value="GTD-bd"/>
</dbReference>
<dbReference type="GO" id="GO:0016020">
    <property type="term" value="C:membrane"/>
    <property type="evidence" value="ECO:0007669"/>
    <property type="project" value="UniProtKB-SubCell"/>
</dbReference>
<dbReference type="Gramene" id="KVI06363">
    <property type="protein sequence ID" value="KVI06363"/>
    <property type="gene ID" value="Ccrd_015282"/>
</dbReference>
<name>A0A124SGH0_CYNCS</name>
<dbReference type="EMBL" id="LEKV01001832">
    <property type="protein sequence ID" value="KVI06363.1"/>
    <property type="molecule type" value="Genomic_DNA"/>
</dbReference>
<protein>
    <submittedName>
        <fullName evidence="9">Zein-binding domain-containing protein</fullName>
    </submittedName>
</protein>
<comment type="caution">
    <text evidence="9">The sequence shown here is derived from an EMBL/GenBank/DDBJ whole genome shotgun (WGS) entry which is preliminary data.</text>
</comment>
<dbReference type="OrthoDB" id="1853282at2759"/>
<evidence type="ECO:0000259" key="8">
    <source>
        <dbReference type="PROSITE" id="PS51775"/>
    </source>
</evidence>
<evidence type="ECO:0000313" key="10">
    <source>
        <dbReference type="Proteomes" id="UP000243975"/>
    </source>
</evidence>
<dbReference type="Proteomes" id="UP000243975">
    <property type="component" value="Unassembled WGS sequence"/>
</dbReference>
<dbReference type="AlphaFoldDB" id="A0A124SGH0"/>
<reference evidence="9 10" key="1">
    <citation type="journal article" date="2016" name="Sci. Rep.">
        <title>The genome sequence of the outbreeding globe artichoke constructed de novo incorporating a phase-aware low-pass sequencing strategy of F1 progeny.</title>
        <authorList>
            <person name="Scaglione D."/>
            <person name="Reyes-Chin-Wo S."/>
            <person name="Acquadro A."/>
            <person name="Froenicke L."/>
            <person name="Portis E."/>
            <person name="Beitel C."/>
            <person name="Tirone M."/>
            <person name="Mauro R."/>
            <person name="Lo Monaco A."/>
            <person name="Mauromicale G."/>
            <person name="Faccioli P."/>
            <person name="Cattivelli L."/>
            <person name="Rieseberg L."/>
            <person name="Michelmore R."/>
            <person name="Lanteri S."/>
        </authorList>
    </citation>
    <scope>NUCLEOTIDE SEQUENCE [LARGE SCALE GENOMIC DNA]</scope>
    <source>
        <strain evidence="9">2C</strain>
    </source>
</reference>
<comment type="subcellular location">
    <subcellularLocation>
        <location evidence="1">Membrane</location>
        <topology evidence="1">Single-pass membrane protein</topology>
    </subcellularLocation>
</comment>
<keyword evidence="4 7" id="KW-0472">Membrane</keyword>
<evidence type="ECO:0000256" key="2">
    <source>
        <dbReference type="ARBA" id="ARBA00022692"/>
    </source>
</evidence>
<keyword evidence="2 7" id="KW-0812">Transmembrane</keyword>
<proteinExistence type="predicted"/>
<evidence type="ECO:0000256" key="5">
    <source>
        <dbReference type="SAM" id="Coils"/>
    </source>
</evidence>
<evidence type="ECO:0000256" key="1">
    <source>
        <dbReference type="ARBA" id="ARBA00004167"/>
    </source>
</evidence>
<evidence type="ECO:0000256" key="6">
    <source>
        <dbReference type="SAM" id="MobiDB-lite"/>
    </source>
</evidence>